<evidence type="ECO:0000313" key="2">
    <source>
        <dbReference type="Proteomes" id="UP000199365"/>
    </source>
</evidence>
<dbReference type="RefSeq" id="WP_090804457.1">
    <property type="nucleotide sequence ID" value="NZ_FNKX01000001.1"/>
</dbReference>
<reference evidence="2" key="1">
    <citation type="submission" date="2016-10" db="EMBL/GenBank/DDBJ databases">
        <authorList>
            <person name="Varghese N."/>
            <person name="Submissions S."/>
        </authorList>
    </citation>
    <scope>NUCLEOTIDE SEQUENCE [LARGE SCALE GENOMIC DNA]</scope>
    <source>
        <strain evidence="2">DUS833</strain>
    </source>
</reference>
<name>A0A1H1GWZ3_9BURK</name>
<accession>A0A1H1GWZ3</accession>
<gene>
    <name evidence="1" type="ORF">SAMN05445850_3134</name>
</gene>
<proteinExistence type="predicted"/>
<evidence type="ECO:0000313" key="1">
    <source>
        <dbReference type="EMBL" id="SDR17714.1"/>
    </source>
</evidence>
<keyword evidence="2" id="KW-1185">Reference proteome</keyword>
<dbReference type="STRING" id="157910.SAMN05445850_3134"/>
<organism evidence="1 2">
    <name type="scientific">Paraburkholderia tuberum</name>
    <dbReference type="NCBI Taxonomy" id="157910"/>
    <lineage>
        <taxon>Bacteria</taxon>
        <taxon>Pseudomonadati</taxon>
        <taxon>Pseudomonadota</taxon>
        <taxon>Betaproteobacteria</taxon>
        <taxon>Burkholderiales</taxon>
        <taxon>Burkholderiaceae</taxon>
        <taxon>Paraburkholderia</taxon>
    </lineage>
</organism>
<dbReference type="AlphaFoldDB" id="A0A1H1GWZ3"/>
<protein>
    <submittedName>
        <fullName evidence="1">Uncharacterized protein</fullName>
    </submittedName>
</protein>
<dbReference type="EMBL" id="FNKX01000001">
    <property type="protein sequence ID" value="SDR17714.1"/>
    <property type="molecule type" value="Genomic_DNA"/>
</dbReference>
<sequence length="128" mass="14063">MRKTLTYTVPADGSRDAGKMFKLTEMSADSAEKWAIRALLALGRSGVDLPAGIEREGMAAMARIGLEALMRVDFHDAEPLLDEMMGCVQICPNANDPGVVRSLVADDIEEVATRVKLRREVFRLHTGF</sequence>
<dbReference type="Proteomes" id="UP000199365">
    <property type="component" value="Unassembled WGS sequence"/>
</dbReference>